<evidence type="ECO:0000256" key="1">
    <source>
        <dbReference type="ARBA" id="ARBA00022975"/>
    </source>
</evidence>
<keyword evidence="4" id="KW-0378">Hydrolase</keyword>
<evidence type="ECO:0000313" key="4">
    <source>
        <dbReference type="EMBL" id="PLZ98684.1"/>
    </source>
</evidence>
<sequence length="433" mass="46825">MTSELLQQVRIIDPVSVTDQVADVLIEDGYIQSVTNNISDVPQDTYIQDCSGLILGTGLIDLYSHSGEPGFEERETLCSLLKAAAAGGFTRISILPDTSPVVDHPAVVAQLLELGRWGEKSTPLPHHPTTLSQKPHLNIWGAITLDVAGKQMTELADLAVAGVVGFADGQPLENTALVRRVLEYLQPLGKPVALWCCDRQLRSNGVMREGPDSLRFGLPGNPAASETSAIAALIELVAATETPVHIMRVSTARSVELIASAKSQGLPITASTTWMHVLLDTESLKSYNPNLNLDPPLGNPSDLLALRQAVRTGIVDAIAIDHAPYTYEEKTVAFAEAPPGAIGLELALPLLWQHLVETGEFSALQLWQALSSRPAECLKQKLSAIAPGQKAELTLFDPQQSWKVDRQNLHTLSQNTPWLGQQLTGRVVKIWIP</sequence>
<organism evidence="4 5">
    <name type="scientific">Fischerella thermalis CCMEE 5268</name>
    <dbReference type="NCBI Taxonomy" id="2019662"/>
    <lineage>
        <taxon>Bacteria</taxon>
        <taxon>Bacillati</taxon>
        <taxon>Cyanobacteriota</taxon>
        <taxon>Cyanophyceae</taxon>
        <taxon>Nostocales</taxon>
        <taxon>Hapalosiphonaceae</taxon>
        <taxon>Fischerella</taxon>
    </lineage>
</organism>
<dbReference type="SUPFAM" id="SSF51338">
    <property type="entry name" value="Composite domain of metallo-dependent hydrolases"/>
    <property type="match status" value="1"/>
</dbReference>
<keyword evidence="1" id="KW-0665">Pyrimidine biosynthesis</keyword>
<gene>
    <name evidence="4" type="ORF">CEN50_10415</name>
</gene>
<dbReference type="InterPro" id="IPR006680">
    <property type="entry name" value="Amidohydro-rel"/>
</dbReference>
<dbReference type="RefSeq" id="WP_102172590.1">
    <property type="nucleotide sequence ID" value="NZ_NMQA01000111.1"/>
</dbReference>
<dbReference type="NCBIfam" id="NF005614">
    <property type="entry name" value="PRK07369.1"/>
    <property type="match status" value="1"/>
</dbReference>
<dbReference type="CDD" id="cd01317">
    <property type="entry name" value="DHOase_IIa"/>
    <property type="match status" value="1"/>
</dbReference>
<dbReference type="GO" id="GO:0004038">
    <property type="term" value="F:allantoinase activity"/>
    <property type="evidence" value="ECO:0007669"/>
    <property type="project" value="TreeGrafter"/>
</dbReference>
<dbReference type="GO" id="GO:0006221">
    <property type="term" value="P:pyrimidine nucleotide biosynthetic process"/>
    <property type="evidence" value="ECO:0007669"/>
    <property type="project" value="UniProtKB-KW"/>
</dbReference>
<dbReference type="Pfam" id="PF12890">
    <property type="entry name" value="DHOase"/>
    <property type="match status" value="1"/>
</dbReference>
<dbReference type="Gene3D" id="2.30.40.10">
    <property type="entry name" value="Urease, subunit C, domain 1"/>
    <property type="match status" value="1"/>
</dbReference>
<dbReference type="PANTHER" id="PTHR43668">
    <property type="entry name" value="ALLANTOINASE"/>
    <property type="match status" value="1"/>
</dbReference>
<name>A0A2N6KH53_9CYAN</name>
<dbReference type="AlphaFoldDB" id="A0A2N6KH53"/>
<dbReference type="InterPro" id="IPR004722">
    <property type="entry name" value="DHOase"/>
</dbReference>
<evidence type="ECO:0000259" key="3">
    <source>
        <dbReference type="Pfam" id="PF12890"/>
    </source>
</evidence>
<dbReference type="Gene3D" id="3.20.20.140">
    <property type="entry name" value="Metal-dependent hydrolases"/>
    <property type="match status" value="1"/>
</dbReference>
<accession>A0A2N6KH53</accession>
<dbReference type="NCBIfam" id="TIGR00857">
    <property type="entry name" value="pyrC_multi"/>
    <property type="match status" value="1"/>
</dbReference>
<dbReference type="SUPFAM" id="SSF51556">
    <property type="entry name" value="Metallo-dependent hydrolases"/>
    <property type="match status" value="1"/>
</dbReference>
<dbReference type="EC" id="3.5.2.3" evidence="4"/>
<dbReference type="InterPro" id="IPR032466">
    <property type="entry name" value="Metal_Hydrolase"/>
</dbReference>
<dbReference type="GO" id="GO:0005737">
    <property type="term" value="C:cytoplasm"/>
    <property type="evidence" value="ECO:0007669"/>
    <property type="project" value="TreeGrafter"/>
</dbReference>
<dbReference type="InterPro" id="IPR011059">
    <property type="entry name" value="Metal-dep_hydrolase_composite"/>
</dbReference>
<evidence type="ECO:0000313" key="5">
    <source>
        <dbReference type="Proteomes" id="UP000235025"/>
    </source>
</evidence>
<dbReference type="InterPro" id="IPR050138">
    <property type="entry name" value="DHOase/Allantoinase_Hydrolase"/>
</dbReference>
<feature type="domain" description="Amidohydrolase-related" evidence="2">
    <location>
        <begin position="253"/>
        <end position="420"/>
    </location>
</feature>
<dbReference type="PANTHER" id="PTHR43668:SF2">
    <property type="entry name" value="ALLANTOINASE"/>
    <property type="match status" value="1"/>
</dbReference>
<proteinExistence type="predicted"/>
<dbReference type="EMBL" id="NMQA01000111">
    <property type="protein sequence ID" value="PLZ98684.1"/>
    <property type="molecule type" value="Genomic_DNA"/>
</dbReference>
<dbReference type="Proteomes" id="UP000235025">
    <property type="component" value="Unassembled WGS sequence"/>
</dbReference>
<dbReference type="GO" id="GO:0004151">
    <property type="term" value="F:dihydroorotase activity"/>
    <property type="evidence" value="ECO:0007669"/>
    <property type="project" value="UniProtKB-EC"/>
</dbReference>
<dbReference type="GO" id="GO:0006145">
    <property type="term" value="P:purine nucleobase catabolic process"/>
    <property type="evidence" value="ECO:0007669"/>
    <property type="project" value="TreeGrafter"/>
</dbReference>
<dbReference type="Pfam" id="PF01979">
    <property type="entry name" value="Amidohydro_1"/>
    <property type="match status" value="1"/>
</dbReference>
<protein>
    <submittedName>
        <fullName evidence="4">Dihydroorotase</fullName>
        <ecNumber evidence="4">3.5.2.3</ecNumber>
    </submittedName>
</protein>
<dbReference type="GO" id="GO:0046872">
    <property type="term" value="F:metal ion binding"/>
    <property type="evidence" value="ECO:0007669"/>
    <property type="project" value="InterPro"/>
</dbReference>
<evidence type="ECO:0000259" key="2">
    <source>
        <dbReference type="Pfam" id="PF01979"/>
    </source>
</evidence>
<dbReference type="InterPro" id="IPR024403">
    <property type="entry name" value="DHOase_cat"/>
</dbReference>
<feature type="domain" description="Dihydroorotase catalytic" evidence="3">
    <location>
        <begin position="55"/>
        <end position="252"/>
    </location>
</feature>
<comment type="caution">
    <text evidence="4">The sequence shown here is derived from an EMBL/GenBank/DDBJ whole genome shotgun (WGS) entry which is preliminary data.</text>
</comment>
<reference evidence="4 5" key="1">
    <citation type="submission" date="2017-07" db="EMBL/GenBank/DDBJ databases">
        <title>Genomes of Fischerella (Mastigocladus) sp. strains.</title>
        <authorList>
            <person name="Miller S.R."/>
        </authorList>
    </citation>
    <scope>NUCLEOTIDE SEQUENCE [LARGE SCALE GENOMIC DNA]</scope>
    <source>
        <strain evidence="4 5">CCMEE 5268</strain>
    </source>
</reference>